<dbReference type="GO" id="GO:0030313">
    <property type="term" value="C:cell envelope"/>
    <property type="evidence" value="ECO:0007669"/>
    <property type="project" value="UniProtKB-SubCell"/>
</dbReference>
<dbReference type="OrthoDB" id="9814427at2"/>
<dbReference type="EMBL" id="FORI01000004">
    <property type="protein sequence ID" value="SFI69930.1"/>
    <property type="molecule type" value="Genomic_DNA"/>
</dbReference>
<dbReference type="Gene3D" id="3.40.50.2300">
    <property type="match status" value="2"/>
</dbReference>
<organism evidence="6 7">
    <name type="scientific">Treponema bryantii</name>
    <dbReference type="NCBI Taxonomy" id="163"/>
    <lineage>
        <taxon>Bacteria</taxon>
        <taxon>Pseudomonadati</taxon>
        <taxon>Spirochaetota</taxon>
        <taxon>Spirochaetia</taxon>
        <taxon>Spirochaetales</taxon>
        <taxon>Treponemataceae</taxon>
        <taxon>Treponema</taxon>
    </lineage>
</organism>
<name>A0A1I3KC49_9SPIR</name>
<evidence type="ECO:0000313" key="7">
    <source>
        <dbReference type="Proteomes" id="UP000182737"/>
    </source>
</evidence>
<accession>A0A1I3KC49</accession>
<evidence type="ECO:0000256" key="4">
    <source>
        <dbReference type="SAM" id="SignalP"/>
    </source>
</evidence>
<feature type="domain" description="Periplasmic binding protein" evidence="5">
    <location>
        <begin position="33"/>
        <end position="315"/>
    </location>
</feature>
<proteinExistence type="inferred from homology"/>
<reference evidence="7" key="1">
    <citation type="submission" date="2016-10" db="EMBL/GenBank/DDBJ databases">
        <authorList>
            <person name="Varghese N."/>
            <person name="Submissions S."/>
        </authorList>
    </citation>
    <scope>NUCLEOTIDE SEQUENCE [LARGE SCALE GENOMIC DNA]</scope>
    <source>
        <strain evidence="7">XBD1002</strain>
    </source>
</reference>
<dbReference type="InterPro" id="IPR028082">
    <property type="entry name" value="Peripla_BP_I"/>
</dbReference>
<dbReference type="PROSITE" id="PS51257">
    <property type="entry name" value="PROKAR_LIPOPROTEIN"/>
    <property type="match status" value="1"/>
</dbReference>
<dbReference type="RefSeq" id="WP_074931298.1">
    <property type="nucleotide sequence ID" value="NZ_FORI01000004.1"/>
</dbReference>
<dbReference type="InterPro" id="IPR025997">
    <property type="entry name" value="SBP_2_dom"/>
</dbReference>
<dbReference type="SUPFAM" id="SSF53822">
    <property type="entry name" value="Periplasmic binding protein-like I"/>
    <property type="match status" value="1"/>
</dbReference>
<evidence type="ECO:0000256" key="3">
    <source>
        <dbReference type="ARBA" id="ARBA00022729"/>
    </source>
</evidence>
<sequence>MKKLFNLTATILLAFSLISFTACQKSASDQEVIGVLLRNDSDVFLSAYKKGIEDFAKKNDIKVQIYSANNDAAIQIDQLKTLLLNGVKNFVFVAYNSDLTEQITKIISSQGGSAAFSNIIPTVEALKAGGNFFYASSPETDAGKFQAEIIDGYFKKNPGKLQGKNLRVLYFNGEYGHPAQIYRKVGVMEELSRLGYKVSVLGEFGANWDRSSARQYLDLWLEGDNPAFDVVIAQNDEMALGAVDSLLSHNLVDDPSKPTVDANGDGTALVVPVLGIDATEAGMASLQNNQLYGTVLQDASAQAATALELVWECMKNGNAKNYTTQGGLSAAKETTKEEPLTEKSVLAQCFIVPFLPVTK</sequence>
<evidence type="ECO:0000313" key="6">
    <source>
        <dbReference type="EMBL" id="SFI69930.1"/>
    </source>
</evidence>
<feature type="chain" id="PRO_5010289540" evidence="4">
    <location>
        <begin position="28"/>
        <end position="359"/>
    </location>
</feature>
<feature type="signal peptide" evidence="4">
    <location>
        <begin position="1"/>
        <end position="27"/>
    </location>
</feature>
<dbReference type="Proteomes" id="UP000182737">
    <property type="component" value="Unassembled WGS sequence"/>
</dbReference>
<dbReference type="AlphaFoldDB" id="A0A1I3KC49"/>
<gene>
    <name evidence="6" type="ORF">SAMN04487775_104196</name>
</gene>
<dbReference type="Pfam" id="PF13407">
    <property type="entry name" value="Peripla_BP_4"/>
    <property type="match status" value="1"/>
</dbReference>
<evidence type="ECO:0000259" key="5">
    <source>
        <dbReference type="Pfam" id="PF13407"/>
    </source>
</evidence>
<protein>
    <submittedName>
        <fullName evidence="6">Methyl-galactoside transport system substrate-binding protein</fullName>
    </submittedName>
</protein>
<dbReference type="GO" id="GO:0030246">
    <property type="term" value="F:carbohydrate binding"/>
    <property type="evidence" value="ECO:0007669"/>
    <property type="project" value="UniProtKB-ARBA"/>
</dbReference>
<comment type="similarity">
    <text evidence="2">Belongs to the bacterial solute-binding protein 2 family.</text>
</comment>
<evidence type="ECO:0000256" key="2">
    <source>
        <dbReference type="ARBA" id="ARBA00007639"/>
    </source>
</evidence>
<dbReference type="PANTHER" id="PTHR46847:SF1">
    <property type="entry name" value="D-ALLOSE-BINDING PERIPLASMIC PROTEIN-RELATED"/>
    <property type="match status" value="1"/>
</dbReference>
<comment type="subcellular location">
    <subcellularLocation>
        <location evidence="1">Cell envelope</location>
    </subcellularLocation>
</comment>
<keyword evidence="3 4" id="KW-0732">Signal</keyword>
<keyword evidence="7" id="KW-1185">Reference proteome</keyword>
<evidence type="ECO:0000256" key="1">
    <source>
        <dbReference type="ARBA" id="ARBA00004196"/>
    </source>
</evidence>
<dbReference type="PANTHER" id="PTHR46847">
    <property type="entry name" value="D-ALLOSE-BINDING PERIPLASMIC PROTEIN-RELATED"/>
    <property type="match status" value="1"/>
</dbReference>